<evidence type="ECO:0008006" key="2">
    <source>
        <dbReference type="Google" id="ProtNLM"/>
    </source>
</evidence>
<name>A0A1X7VL78_AMPQE</name>
<dbReference type="EnsemblMetazoa" id="Aqu2.1.40580_001">
    <property type="protein sequence ID" value="Aqu2.1.40580_001"/>
    <property type="gene ID" value="Aqu2.1.40580"/>
</dbReference>
<organism evidence="1">
    <name type="scientific">Amphimedon queenslandica</name>
    <name type="common">Sponge</name>
    <dbReference type="NCBI Taxonomy" id="400682"/>
    <lineage>
        <taxon>Eukaryota</taxon>
        <taxon>Metazoa</taxon>
        <taxon>Porifera</taxon>
        <taxon>Demospongiae</taxon>
        <taxon>Heteroscleromorpha</taxon>
        <taxon>Haplosclerida</taxon>
        <taxon>Niphatidae</taxon>
        <taxon>Amphimedon</taxon>
    </lineage>
</organism>
<dbReference type="AlphaFoldDB" id="A0A1X7VL78"/>
<dbReference type="PANTHER" id="PTHR46289">
    <property type="entry name" value="52 KDA REPRESSOR OF THE INHIBITOR OF THE PROTEIN KINASE-LIKE PROTEIN-RELATED"/>
    <property type="match status" value="1"/>
</dbReference>
<dbReference type="InParanoid" id="A0A1X7VL78"/>
<sequence length="171" mass="19283">MAGHLNGESVRLQREEPRAHYVHCLAHSLNLYLQECSCKCSAVRDALGVTQELYNLIRPSPKRLGLFNRIKNKIAPSSPGLKPLCPTRWTERTSAVDSVVKNYLVINTKYEEIADECHGEPSRKASGLRAVSEVSDLLWSQTCICYLYCHRATINNSPGTQYKHTRGYICC</sequence>
<dbReference type="SUPFAM" id="SSF53098">
    <property type="entry name" value="Ribonuclease H-like"/>
    <property type="match status" value="1"/>
</dbReference>
<proteinExistence type="predicted"/>
<dbReference type="STRING" id="400682.A0A1X7VL78"/>
<evidence type="ECO:0000313" key="1">
    <source>
        <dbReference type="EnsemblMetazoa" id="Aqu2.1.40580_001"/>
    </source>
</evidence>
<dbReference type="OrthoDB" id="10064879at2759"/>
<dbReference type="InterPro" id="IPR012337">
    <property type="entry name" value="RNaseH-like_sf"/>
</dbReference>
<protein>
    <recommendedName>
        <fullName evidence="2">DUF4371 domain-containing protein</fullName>
    </recommendedName>
</protein>
<dbReference type="InterPro" id="IPR052958">
    <property type="entry name" value="IFN-induced_PKR_regulator"/>
</dbReference>
<accession>A0A1X7VL78</accession>
<reference evidence="1" key="1">
    <citation type="submission" date="2017-05" db="UniProtKB">
        <authorList>
            <consortium name="EnsemblMetazoa"/>
        </authorList>
    </citation>
    <scope>IDENTIFICATION</scope>
</reference>
<dbReference type="PANTHER" id="PTHR46289:SF17">
    <property type="entry name" value="HAT C-TERMINAL DIMERISATION DOMAIN-CONTAINING PROTEIN"/>
    <property type="match status" value="1"/>
</dbReference>